<feature type="compositionally biased region" description="Basic and acidic residues" evidence="1">
    <location>
        <begin position="114"/>
        <end position="123"/>
    </location>
</feature>
<evidence type="ECO:0000256" key="1">
    <source>
        <dbReference type="SAM" id="MobiDB-lite"/>
    </source>
</evidence>
<feature type="region of interest" description="Disordered" evidence="1">
    <location>
        <begin position="235"/>
        <end position="278"/>
    </location>
</feature>
<feature type="region of interest" description="Disordered" evidence="1">
    <location>
        <begin position="109"/>
        <end position="175"/>
    </location>
</feature>
<evidence type="ECO:0008006" key="4">
    <source>
        <dbReference type="Google" id="ProtNLM"/>
    </source>
</evidence>
<keyword evidence="3" id="KW-1185">Reference proteome</keyword>
<feature type="compositionally biased region" description="Polar residues" evidence="1">
    <location>
        <begin position="268"/>
        <end position="278"/>
    </location>
</feature>
<feature type="compositionally biased region" description="Low complexity" evidence="1">
    <location>
        <begin position="45"/>
        <end position="55"/>
    </location>
</feature>
<name>A0ABD3NGU1_9STRA</name>
<feature type="compositionally biased region" description="Polar residues" evidence="1">
    <location>
        <begin position="237"/>
        <end position="249"/>
    </location>
</feature>
<proteinExistence type="predicted"/>
<feature type="compositionally biased region" description="Polar residues" evidence="1">
    <location>
        <begin position="64"/>
        <end position="73"/>
    </location>
</feature>
<feature type="compositionally biased region" description="Polar residues" evidence="1">
    <location>
        <begin position="17"/>
        <end position="28"/>
    </location>
</feature>
<organism evidence="2 3">
    <name type="scientific">Cyclotella atomus</name>
    <dbReference type="NCBI Taxonomy" id="382360"/>
    <lineage>
        <taxon>Eukaryota</taxon>
        <taxon>Sar</taxon>
        <taxon>Stramenopiles</taxon>
        <taxon>Ochrophyta</taxon>
        <taxon>Bacillariophyta</taxon>
        <taxon>Coscinodiscophyceae</taxon>
        <taxon>Thalassiosirophycidae</taxon>
        <taxon>Stephanodiscales</taxon>
        <taxon>Stephanodiscaceae</taxon>
        <taxon>Cyclotella</taxon>
    </lineage>
</organism>
<dbReference type="EMBL" id="JALLPJ020001218">
    <property type="protein sequence ID" value="KAL3773826.1"/>
    <property type="molecule type" value="Genomic_DNA"/>
</dbReference>
<gene>
    <name evidence="2" type="ORF">ACHAWO_006930</name>
</gene>
<evidence type="ECO:0000313" key="2">
    <source>
        <dbReference type="EMBL" id="KAL3773826.1"/>
    </source>
</evidence>
<dbReference type="Proteomes" id="UP001530400">
    <property type="component" value="Unassembled WGS sequence"/>
</dbReference>
<protein>
    <recommendedName>
        <fullName evidence="4">SH3 domain-containing protein</fullName>
    </recommendedName>
</protein>
<dbReference type="AlphaFoldDB" id="A0ABD3NGU1"/>
<sequence>MATPPSFYDTCEASLLQAHSSTRMTNPKNRTRSRSKRHSANGEASSKQSSPKVSSRQAGRRQATVINGTSPTIRPSDGGRRCASSEVQMNELKLDEFKLQDSAPALRSLPFSRRKSDGAHVDADVATPPSQNRRSINAKKSTLDASPRNYYSTSSKNERRSQRNSINWLPPPPPRNYDTIANPAIIMSPKQAIQTEQLKLDVGEVQDSAAASAFRRLPLSRRRSASRTYAVHVDTYAKNQRSSLRNSMNWPPPPPPPPPPRNYAPANTDINASPPTDAIKTNQMKLDEGEVQDAAAAAFHSLPFSQRRSDGDPVISQGSRISVNSNADREYSLGDTAKCPSHMIVQDCPQAALERVSQLKDHDVAFIKRTDNSWTYAVLVHRYVSNAEGDDCMLFVMNQTGATKTIKKDQWASFVRLVAADEQLKERSDQSLPENVSVNRKWDDYSTLSID</sequence>
<feature type="compositionally biased region" description="Basic residues" evidence="1">
    <location>
        <begin position="29"/>
        <end position="39"/>
    </location>
</feature>
<feature type="compositionally biased region" description="Polar residues" evidence="1">
    <location>
        <begin position="128"/>
        <end position="155"/>
    </location>
</feature>
<comment type="caution">
    <text evidence="2">The sequence shown here is derived from an EMBL/GenBank/DDBJ whole genome shotgun (WGS) entry which is preliminary data.</text>
</comment>
<feature type="compositionally biased region" description="Polar residues" evidence="1">
    <location>
        <begin position="316"/>
        <end position="326"/>
    </location>
</feature>
<feature type="region of interest" description="Disordered" evidence="1">
    <location>
        <begin position="17"/>
        <end position="85"/>
    </location>
</feature>
<evidence type="ECO:0000313" key="3">
    <source>
        <dbReference type="Proteomes" id="UP001530400"/>
    </source>
</evidence>
<feature type="region of interest" description="Disordered" evidence="1">
    <location>
        <begin position="302"/>
        <end position="327"/>
    </location>
</feature>
<accession>A0ABD3NGU1</accession>
<reference evidence="2 3" key="1">
    <citation type="submission" date="2024-10" db="EMBL/GenBank/DDBJ databases">
        <title>Updated reference genomes for cyclostephanoid diatoms.</title>
        <authorList>
            <person name="Roberts W.R."/>
            <person name="Alverson A.J."/>
        </authorList>
    </citation>
    <scope>NUCLEOTIDE SEQUENCE [LARGE SCALE GENOMIC DNA]</scope>
    <source>
        <strain evidence="2 3">AJA010-31</strain>
    </source>
</reference>
<feature type="compositionally biased region" description="Pro residues" evidence="1">
    <location>
        <begin position="250"/>
        <end position="262"/>
    </location>
</feature>